<keyword evidence="2" id="KW-0645">Protease</keyword>
<gene>
    <name evidence="7" type="ORF">CYY_007535</name>
</gene>
<feature type="signal peptide" evidence="6">
    <location>
        <begin position="1"/>
        <end position="22"/>
    </location>
</feature>
<dbReference type="GO" id="GO:0070008">
    <property type="term" value="F:serine-type exopeptidase activity"/>
    <property type="evidence" value="ECO:0007669"/>
    <property type="project" value="InterPro"/>
</dbReference>
<evidence type="ECO:0000256" key="4">
    <source>
        <dbReference type="ARBA" id="ARBA00022801"/>
    </source>
</evidence>
<dbReference type="EMBL" id="AJWJ01000408">
    <property type="protein sequence ID" value="KAF2071145.1"/>
    <property type="molecule type" value="Genomic_DNA"/>
</dbReference>
<comment type="similarity">
    <text evidence="1">Belongs to the peptidase S28 family.</text>
</comment>
<dbReference type="InterPro" id="IPR008758">
    <property type="entry name" value="Peptidase_S28"/>
</dbReference>
<name>A0A8J4UXN1_9MYCE</name>
<dbReference type="GO" id="GO:0008239">
    <property type="term" value="F:dipeptidyl-peptidase activity"/>
    <property type="evidence" value="ECO:0007669"/>
    <property type="project" value="TreeGrafter"/>
</dbReference>
<evidence type="ECO:0000313" key="8">
    <source>
        <dbReference type="Proteomes" id="UP000695562"/>
    </source>
</evidence>
<dbReference type="Gene3D" id="1.20.120.980">
    <property type="entry name" value="Serine carboxypeptidase S28, SKS domain"/>
    <property type="match status" value="1"/>
</dbReference>
<dbReference type="Gene3D" id="3.40.50.1820">
    <property type="entry name" value="alpha/beta hydrolase"/>
    <property type="match status" value="1"/>
</dbReference>
<feature type="chain" id="PRO_5035304829" description="Peptidase S28 family protein" evidence="6">
    <location>
        <begin position="23"/>
        <end position="470"/>
    </location>
</feature>
<keyword evidence="5" id="KW-0325">Glycoprotein</keyword>
<keyword evidence="8" id="KW-1185">Reference proteome</keyword>
<proteinExistence type="inferred from homology"/>
<dbReference type="Pfam" id="PF05577">
    <property type="entry name" value="Peptidase_S28"/>
    <property type="match status" value="1"/>
</dbReference>
<evidence type="ECO:0000256" key="2">
    <source>
        <dbReference type="ARBA" id="ARBA00022670"/>
    </source>
</evidence>
<evidence type="ECO:0000256" key="1">
    <source>
        <dbReference type="ARBA" id="ARBA00011079"/>
    </source>
</evidence>
<evidence type="ECO:0000256" key="3">
    <source>
        <dbReference type="ARBA" id="ARBA00022729"/>
    </source>
</evidence>
<dbReference type="InterPro" id="IPR029058">
    <property type="entry name" value="AB_hydrolase_fold"/>
</dbReference>
<comment type="caution">
    <text evidence="7">The sequence shown here is derived from an EMBL/GenBank/DDBJ whole genome shotgun (WGS) entry which is preliminary data.</text>
</comment>
<evidence type="ECO:0000256" key="6">
    <source>
        <dbReference type="SAM" id="SignalP"/>
    </source>
</evidence>
<dbReference type="InterPro" id="IPR042269">
    <property type="entry name" value="Ser_carbopepase_S28_SKS"/>
</dbReference>
<dbReference type="PANTHER" id="PTHR11010">
    <property type="entry name" value="PROTEASE S28 PRO-X CARBOXYPEPTIDASE-RELATED"/>
    <property type="match status" value="1"/>
</dbReference>
<evidence type="ECO:0008006" key="9">
    <source>
        <dbReference type="Google" id="ProtNLM"/>
    </source>
</evidence>
<keyword evidence="3 6" id="KW-0732">Signal</keyword>
<organism evidence="7 8">
    <name type="scientific">Polysphondylium violaceum</name>
    <dbReference type="NCBI Taxonomy" id="133409"/>
    <lineage>
        <taxon>Eukaryota</taxon>
        <taxon>Amoebozoa</taxon>
        <taxon>Evosea</taxon>
        <taxon>Eumycetozoa</taxon>
        <taxon>Dictyostelia</taxon>
        <taxon>Dictyosteliales</taxon>
        <taxon>Dictyosteliaceae</taxon>
        <taxon>Polysphondylium</taxon>
    </lineage>
</organism>
<protein>
    <recommendedName>
        <fullName evidence="9">Peptidase S28 family protein</fullName>
    </recommendedName>
</protein>
<sequence length="470" mass="52849">MKFITLIVILIALLSLLHLAHGRIKTPFTRARNSYLREKYWGEPPVFSNETLWFEQKQDNFDSTNNNTWSQKYMIVDDYFEENGPIFIYLAGEASMSFFGFQEVQVVNWAQDFKALYLVLEHRFYGDSYPTDDLSTSNLRFLTSQQALADAANFLTWIKTERNLPLDYPAVVFGCSYSGALSSWFRLKYPNLVVASVAPSGPVLAQLDFPGYYGQFSQSAAPDCVAAAQSASDQIMEAAKTQKGWDYLASLFNSCTPLDNPSDQYYFIYNLVDALGGSDQMNNPPTWILNSTCATLLENGDYLNNWATIFSAGQTGCNDFRLQTFINQTQQIDIASQNGDRSWEWQSCVEFGYFSSTYPGSSVFPPVLNVEEQVRWCSEIFGIPNMTPNVDSTNYWYGGANPLSSNVMFTNGNLDPWHLLSVNNDRGNVKAVTYQAGHCGSLIATTDHDPISLTQARQAVFEFLQSVLAQ</sequence>
<dbReference type="SUPFAM" id="SSF53474">
    <property type="entry name" value="alpha/beta-Hydrolases"/>
    <property type="match status" value="1"/>
</dbReference>
<dbReference type="AlphaFoldDB" id="A0A8J4UXN1"/>
<dbReference type="OrthoDB" id="1735038at2759"/>
<reference evidence="7" key="1">
    <citation type="submission" date="2020-01" db="EMBL/GenBank/DDBJ databases">
        <title>Development of genomics and gene disruption for Polysphondylium violaceum indicates a role for the polyketide synthase stlB in stalk morphogenesis.</title>
        <authorList>
            <person name="Narita B."/>
            <person name="Kawabe Y."/>
            <person name="Kin K."/>
            <person name="Saito T."/>
            <person name="Gibbs R."/>
            <person name="Kuspa A."/>
            <person name="Muzny D."/>
            <person name="Queller D."/>
            <person name="Richards S."/>
            <person name="Strassman J."/>
            <person name="Sucgang R."/>
            <person name="Worley K."/>
            <person name="Schaap P."/>
        </authorList>
    </citation>
    <scope>NUCLEOTIDE SEQUENCE</scope>
    <source>
        <strain evidence="7">QSvi11</strain>
    </source>
</reference>
<keyword evidence="4" id="KW-0378">Hydrolase</keyword>
<evidence type="ECO:0000256" key="5">
    <source>
        <dbReference type="ARBA" id="ARBA00023180"/>
    </source>
</evidence>
<accession>A0A8J4UXN1</accession>
<evidence type="ECO:0000313" key="7">
    <source>
        <dbReference type="EMBL" id="KAF2071145.1"/>
    </source>
</evidence>
<dbReference type="Proteomes" id="UP000695562">
    <property type="component" value="Unassembled WGS sequence"/>
</dbReference>
<dbReference type="PANTHER" id="PTHR11010:SF28">
    <property type="entry name" value="SERINE PROTEASE K12H4.7"/>
    <property type="match status" value="1"/>
</dbReference>
<dbReference type="GO" id="GO:0006508">
    <property type="term" value="P:proteolysis"/>
    <property type="evidence" value="ECO:0007669"/>
    <property type="project" value="UniProtKB-KW"/>
</dbReference>